<protein>
    <recommendedName>
        <fullName evidence="5 7">S-formylglutathione hydrolase</fullName>
        <ecNumber evidence="5 7">3.1.2.12</ecNumber>
    </recommendedName>
</protein>
<evidence type="ECO:0000313" key="9">
    <source>
        <dbReference type="Proteomes" id="UP000243937"/>
    </source>
</evidence>
<dbReference type="OrthoDB" id="9782200at2"/>
<dbReference type="Proteomes" id="UP000243937">
    <property type="component" value="Chromosome"/>
</dbReference>
<dbReference type="Gene3D" id="3.40.50.1820">
    <property type="entry name" value="alpha/beta hydrolase"/>
    <property type="match status" value="1"/>
</dbReference>
<comment type="similarity">
    <text evidence="1 7">Belongs to the esterase D family.</text>
</comment>
<evidence type="ECO:0000256" key="6">
    <source>
        <dbReference type="PIRSR" id="PIRSR614186-1"/>
    </source>
</evidence>
<dbReference type="SUPFAM" id="SSF53474">
    <property type="entry name" value="alpha/beta-Hydrolases"/>
    <property type="match status" value="1"/>
</dbReference>
<dbReference type="PANTHER" id="PTHR10061">
    <property type="entry name" value="S-FORMYLGLUTATHIONE HYDROLASE"/>
    <property type="match status" value="1"/>
</dbReference>
<dbReference type="EMBL" id="CP021377">
    <property type="protein sequence ID" value="ART81949.1"/>
    <property type="molecule type" value="Genomic_DNA"/>
</dbReference>
<dbReference type="FunFam" id="3.40.50.1820:FF:000002">
    <property type="entry name" value="S-formylglutathione hydrolase"/>
    <property type="match status" value="1"/>
</dbReference>
<feature type="active site" description="Charge relay system" evidence="6">
    <location>
        <position position="223"/>
    </location>
</feature>
<dbReference type="GO" id="GO:0046294">
    <property type="term" value="P:formaldehyde catabolic process"/>
    <property type="evidence" value="ECO:0007669"/>
    <property type="project" value="InterPro"/>
</dbReference>
<dbReference type="KEGG" id="opf:CBP31_04320"/>
<sequence length="277" mass="30248">MQIVQEQVCFGGRQIRYQHDSNVLNCSMQFSVFLPPQAAAGPVPAVYWLSGLTCSDENFSSKAGAQRIAAELGLALIIPDTSPRGEGVADDENAAYDLGLGAGFYVNATQAPWNQHYQMYDYVLNELPALVEAELPLSGKRAISGHSMGGHGALVLALRNPERFVSVSAFSPICNPSDCPWGEKALSAYLGENRQMWAHYDASLLLMSKGSTLPILVDQGEADNFLAEQLKPQALVQAAKQANADLTLRMQPGYDHSYYFIASFIEDHLRFHAKHLG</sequence>
<keyword evidence="9" id="KW-1185">Reference proteome</keyword>
<dbReference type="RefSeq" id="WP_087035037.1">
    <property type="nucleotide sequence ID" value="NZ_CP021377.1"/>
</dbReference>
<reference evidence="8 9" key="1">
    <citation type="journal article" date="2014" name="Int. J. Syst. Evol. Microbiol.">
        <title>Oceanisphaera profunda sp. nov., a marine bacterium isolated from deep-sea sediment, and emended description of the genus Oceanisphaera.</title>
        <authorList>
            <person name="Xu Z."/>
            <person name="Zhang X.Y."/>
            <person name="Su H.N."/>
            <person name="Yu Z.C."/>
            <person name="Liu C."/>
            <person name="Li H."/>
            <person name="Chen X.L."/>
            <person name="Song X.Y."/>
            <person name="Xie B.B."/>
            <person name="Qin Q.L."/>
            <person name="Zhou B.C."/>
            <person name="Shi M."/>
            <person name="Huang Y."/>
            <person name="Zhang Y.Z."/>
        </authorList>
    </citation>
    <scope>NUCLEOTIDE SEQUENCE [LARGE SCALE GENOMIC DNA]</scope>
    <source>
        <strain evidence="8 9">SM1222</strain>
    </source>
</reference>
<evidence type="ECO:0000256" key="7">
    <source>
        <dbReference type="RuleBase" id="RU363068"/>
    </source>
</evidence>
<evidence type="ECO:0000256" key="3">
    <source>
        <dbReference type="ARBA" id="ARBA00022801"/>
    </source>
</evidence>
<evidence type="ECO:0000256" key="5">
    <source>
        <dbReference type="NCBIfam" id="TIGR02821"/>
    </source>
</evidence>
<dbReference type="NCBIfam" id="TIGR02821">
    <property type="entry name" value="fghA_ester_D"/>
    <property type="match status" value="1"/>
</dbReference>
<keyword evidence="2 7" id="KW-0719">Serine esterase</keyword>
<dbReference type="GO" id="GO:0018738">
    <property type="term" value="F:S-formylglutathione hydrolase activity"/>
    <property type="evidence" value="ECO:0007669"/>
    <property type="project" value="UniProtKB-UniRule"/>
</dbReference>
<dbReference type="InterPro" id="IPR029058">
    <property type="entry name" value="AB_hydrolase_fold"/>
</dbReference>
<evidence type="ECO:0000256" key="1">
    <source>
        <dbReference type="ARBA" id="ARBA00005622"/>
    </source>
</evidence>
<dbReference type="GO" id="GO:0052689">
    <property type="term" value="F:carboxylic ester hydrolase activity"/>
    <property type="evidence" value="ECO:0007669"/>
    <property type="project" value="UniProtKB-KW"/>
</dbReference>
<feature type="active site" description="Charge relay system" evidence="6">
    <location>
        <position position="256"/>
    </location>
</feature>
<gene>
    <name evidence="8" type="ORF">CBP31_04320</name>
</gene>
<dbReference type="GO" id="GO:0005829">
    <property type="term" value="C:cytosol"/>
    <property type="evidence" value="ECO:0007669"/>
    <property type="project" value="TreeGrafter"/>
</dbReference>
<evidence type="ECO:0000256" key="2">
    <source>
        <dbReference type="ARBA" id="ARBA00022487"/>
    </source>
</evidence>
<evidence type="ECO:0000313" key="8">
    <source>
        <dbReference type="EMBL" id="ART81949.1"/>
    </source>
</evidence>
<evidence type="ECO:0000256" key="4">
    <source>
        <dbReference type="ARBA" id="ARBA00047590"/>
    </source>
</evidence>
<comment type="catalytic activity">
    <reaction evidence="4 7">
        <text>S-formylglutathione + H2O = formate + glutathione + H(+)</text>
        <dbReference type="Rhea" id="RHEA:14961"/>
        <dbReference type="ChEBI" id="CHEBI:15377"/>
        <dbReference type="ChEBI" id="CHEBI:15378"/>
        <dbReference type="ChEBI" id="CHEBI:15740"/>
        <dbReference type="ChEBI" id="CHEBI:57688"/>
        <dbReference type="ChEBI" id="CHEBI:57925"/>
        <dbReference type="EC" id="3.1.2.12"/>
    </reaction>
</comment>
<proteinExistence type="inferred from homology"/>
<dbReference type="InterPro" id="IPR000801">
    <property type="entry name" value="Esterase-like"/>
</dbReference>
<name>A0A1Y0D372_9GAMM</name>
<dbReference type="InterPro" id="IPR014186">
    <property type="entry name" value="S-formylglutathione_hydrol"/>
</dbReference>
<dbReference type="Pfam" id="PF00756">
    <property type="entry name" value="Esterase"/>
    <property type="match status" value="1"/>
</dbReference>
<dbReference type="AlphaFoldDB" id="A0A1Y0D372"/>
<dbReference type="PANTHER" id="PTHR10061:SF1">
    <property type="entry name" value="S-FORMYLGLUTATHIONE HYDROLASE YEIG"/>
    <property type="match status" value="1"/>
</dbReference>
<dbReference type="EC" id="3.1.2.12" evidence="5 7"/>
<organism evidence="8 9">
    <name type="scientific">Oceanisphaera profunda</name>
    <dbReference type="NCBI Taxonomy" id="1416627"/>
    <lineage>
        <taxon>Bacteria</taxon>
        <taxon>Pseudomonadati</taxon>
        <taxon>Pseudomonadota</taxon>
        <taxon>Gammaproteobacteria</taxon>
        <taxon>Aeromonadales</taxon>
        <taxon>Aeromonadaceae</taxon>
        <taxon>Oceanisphaera</taxon>
    </lineage>
</organism>
<accession>A0A1Y0D372</accession>
<comment type="function">
    <text evidence="7">Serine hydrolase involved in the detoxification of formaldehyde.</text>
</comment>
<keyword evidence="3 7" id="KW-0378">Hydrolase</keyword>
<feature type="active site" description="Charge relay system" evidence="6">
    <location>
        <position position="147"/>
    </location>
</feature>